<dbReference type="InterPro" id="IPR000601">
    <property type="entry name" value="PKD_dom"/>
</dbReference>
<accession>A0ABP8CPJ6</accession>
<dbReference type="Proteomes" id="UP001501682">
    <property type="component" value="Unassembled WGS sequence"/>
</dbReference>
<evidence type="ECO:0000256" key="1">
    <source>
        <dbReference type="SAM" id="SignalP"/>
    </source>
</evidence>
<protein>
    <recommendedName>
        <fullName evidence="2">PKD domain-containing protein</fullName>
    </recommendedName>
</protein>
<sequence>MKNKTNIFHRVTVLFLCLITAVTYNSCESAYEFELPEAGSQVDTVLPTADFSYTPDPVNFNIIQFTDLSFQSTTYLWDFGGGDTSTEQDPVYTFPAVEGIYPVTLTASDANGASDTVTIDVELLDVFVPITPEIINGDFTDGTSDWKFDTFSGGTTNPFNASSDGSWLNYDGSDNGSKTKGAKWTMSTSAGAYLSSNTRYAYQAIVVSPNVDYILEYEYAIKNDGTQAPGDNRIIGGIIDGHFNDGADAIASFDAAPLAMFVGDEDLGKTVFTTVQIPFTSNATGEVAILIYGVTDVDAYVDNVKVYPVD</sequence>
<proteinExistence type="predicted"/>
<evidence type="ECO:0000313" key="3">
    <source>
        <dbReference type="EMBL" id="GAA4241857.1"/>
    </source>
</evidence>
<reference evidence="4" key="1">
    <citation type="journal article" date="2019" name="Int. J. Syst. Evol. Microbiol.">
        <title>The Global Catalogue of Microorganisms (GCM) 10K type strain sequencing project: providing services to taxonomists for standard genome sequencing and annotation.</title>
        <authorList>
            <consortium name="The Broad Institute Genomics Platform"/>
            <consortium name="The Broad Institute Genome Sequencing Center for Infectious Disease"/>
            <person name="Wu L."/>
            <person name="Ma J."/>
        </authorList>
    </citation>
    <scope>NUCLEOTIDE SEQUENCE [LARGE SCALE GENOMIC DNA]</scope>
    <source>
        <strain evidence="4">JCM 17633</strain>
    </source>
</reference>
<dbReference type="SMART" id="SM00089">
    <property type="entry name" value="PKD"/>
    <property type="match status" value="1"/>
</dbReference>
<dbReference type="CDD" id="cd00146">
    <property type="entry name" value="PKD"/>
    <property type="match status" value="1"/>
</dbReference>
<evidence type="ECO:0000313" key="4">
    <source>
        <dbReference type="Proteomes" id="UP001501682"/>
    </source>
</evidence>
<keyword evidence="4" id="KW-1185">Reference proteome</keyword>
<gene>
    <name evidence="3" type="ORF">GCM10022292_09930</name>
</gene>
<name>A0ABP8CPJ6_9FLAO</name>
<organism evidence="3 4">
    <name type="scientific">Winogradskyella damuponensis</name>
    <dbReference type="NCBI Taxonomy" id="943939"/>
    <lineage>
        <taxon>Bacteria</taxon>
        <taxon>Pseudomonadati</taxon>
        <taxon>Bacteroidota</taxon>
        <taxon>Flavobacteriia</taxon>
        <taxon>Flavobacteriales</taxon>
        <taxon>Flavobacteriaceae</taxon>
        <taxon>Winogradskyella</taxon>
    </lineage>
</organism>
<dbReference type="RefSeq" id="WP_334468132.1">
    <property type="nucleotide sequence ID" value="NZ_BAABCB010000007.1"/>
</dbReference>
<dbReference type="Gene3D" id="2.60.120.260">
    <property type="entry name" value="Galactose-binding domain-like"/>
    <property type="match status" value="1"/>
</dbReference>
<evidence type="ECO:0000259" key="2">
    <source>
        <dbReference type="PROSITE" id="PS50093"/>
    </source>
</evidence>
<feature type="chain" id="PRO_5047476958" description="PKD domain-containing protein" evidence="1">
    <location>
        <begin position="27"/>
        <end position="310"/>
    </location>
</feature>
<dbReference type="Gene3D" id="2.60.40.10">
    <property type="entry name" value="Immunoglobulins"/>
    <property type="match status" value="1"/>
</dbReference>
<dbReference type="InterPro" id="IPR013783">
    <property type="entry name" value="Ig-like_fold"/>
</dbReference>
<dbReference type="SUPFAM" id="SSF49299">
    <property type="entry name" value="PKD domain"/>
    <property type="match status" value="1"/>
</dbReference>
<feature type="domain" description="PKD" evidence="2">
    <location>
        <begin position="73"/>
        <end position="122"/>
    </location>
</feature>
<feature type="signal peptide" evidence="1">
    <location>
        <begin position="1"/>
        <end position="26"/>
    </location>
</feature>
<keyword evidence="1" id="KW-0732">Signal</keyword>
<comment type="caution">
    <text evidence="3">The sequence shown here is derived from an EMBL/GenBank/DDBJ whole genome shotgun (WGS) entry which is preliminary data.</text>
</comment>
<dbReference type="EMBL" id="BAABCB010000007">
    <property type="protein sequence ID" value="GAA4241857.1"/>
    <property type="molecule type" value="Genomic_DNA"/>
</dbReference>
<dbReference type="InterPro" id="IPR035986">
    <property type="entry name" value="PKD_dom_sf"/>
</dbReference>
<dbReference type="Pfam" id="PF18911">
    <property type="entry name" value="PKD_4"/>
    <property type="match status" value="1"/>
</dbReference>
<dbReference type="InterPro" id="IPR022409">
    <property type="entry name" value="PKD/Chitinase_dom"/>
</dbReference>
<dbReference type="PROSITE" id="PS50093">
    <property type="entry name" value="PKD"/>
    <property type="match status" value="1"/>
</dbReference>